<dbReference type="AlphaFoldDB" id="A0A150L7X5"/>
<dbReference type="RefSeq" id="WP_066230385.1">
    <property type="nucleotide sequence ID" value="NZ_CP066701.1"/>
</dbReference>
<evidence type="ECO:0000313" key="4">
    <source>
        <dbReference type="Proteomes" id="UP000595512"/>
    </source>
</evidence>
<dbReference type="KEGG" id="hspo:JGZ69_12410"/>
<dbReference type="SUPFAM" id="SSF52833">
    <property type="entry name" value="Thioredoxin-like"/>
    <property type="match status" value="1"/>
</dbReference>
<dbReference type="PATRIC" id="fig|46224.3.peg.2592"/>
<name>A0A150L7X5_9BACI</name>
<gene>
    <name evidence="1" type="ORF">B4102_2886</name>
    <name evidence="2" type="ORF">JGZ69_12410</name>
</gene>
<evidence type="ECO:0000313" key="1">
    <source>
        <dbReference type="EMBL" id="KYD08096.1"/>
    </source>
</evidence>
<evidence type="ECO:0000313" key="2">
    <source>
        <dbReference type="EMBL" id="QQX23705.1"/>
    </source>
</evidence>
<reference evidence="1 3" key="1">
    <citation type="submission" date="2016-01" db="EMBL/GenBank/DDBJ databases">
        <title>Genome Sequences of Twelve Sporeforming Bacillus Species Isolated from Foods.</title>
        <authorList>
            <person name="Berendsen E.M."/>
            <person name="Wells-Bennik M.H."/>
            <person name="Krawcyk A.O."/>
            <person name="De Jong A."/>
            <person name="Holsappel S."/>
            <person name="Eijlander R.T."/>
            <person name="Kuipers O.P."/>
        </authorList>
    </citation>
    <scope>NUCLEOTIDE SEQUENCE [LARGE SCALE GENOMIC DNA]</scope>
    <source>
        <strain evidence="1 3">B4102</strain>
    </source>
</reference>
<dbReference type="STRING" id="46224.B4102_2886"/>
<sequence>MEVIFYTREKCQLCKEAKEVLKILQSDYDFELIEKNIDDSDELTEKYGLMIPAIEMNKDIVQYGQIDYYTLSKRLQKKVDPS</sequence>
<dbReference type="InterPro" id="IPR036249">
    <property type="entry name" value="Thioredoxin-like_sf"/>
</dbReference>
<keyword evidence="3" id="KW-1185">Reference proteome</keyword>
<organism evidence="1 3">
    <name type="scientific">Heyndrickxia sporothermodurans</name>
    <dbReference type="NCBI Taxonomy" id="46224"/>
    <lineage>
        <taxon>Bacteria</taxon>
        <taxon>Bacillati</taxon>
        <taxon>Bacillota</taxon>
        <taxon>Bacilli</taxon>
        <taxon>Bacillales</taxon>
        <taxon>Bacillaceae</taxon>
        <taxon>Heyndrickxia</taxon>
    </lineage>
</organism>
<dbReference type="OrthoDB" id="32865at2"/>
<dbReference type="Proteomes" id="UP000075666">
    <property type="component" value="Unassembled WGS sequence"/>
</dbReference>
<accession>A0A150L7X5</accession>
<dbReference type="Gene3D" id="3.40.30.10">
    <property type="entry name" value="Glutaredoxin"/>
    <property type="match status" value="1"/>
</dbReference>
<reference evidence="2 4" key="2">
    <citation type="submission" date="2020-12" db="EMBL/GenBank/DDBJ databases">
        <title>Taxonomic evaluation of the Bacillus sporothermodurans group of bacteria based on whole genome sequences.</title>
        <authorList>
            <person name="Fiedler G."/>
            <person name="Herbstmann A.-D."/>
            <person name="Doll E."/>
            <person name="Wenning M."/>
            <person name="Brinks E."/>
            <person name="Kabisch J."/>
            <person name="Breitenwieser F."/>
            <person name="Lappann M."/>
            <person name="Boehnlein C."/>
            <person name="Franz C."/>
        </authorList>
    </citation>
    <scope>NUCLEOTIDE SEQUENCE [LARGE SCALE GENOMIC DNA]</scope>
    <source>
        <strain evidence="2 4">DSM 10599</strain>
    </source>
</reference>
<dbReference type="InterPro" id="IPR008554">
    <property type="entry name" value="Glutaredoxin-like"/>
</dbReference>
<dbReference type="Proteomes" id="UP000595512">
    <property type="component" value="Chromosome"/>
</dbReference>
<dbReference type="EMBL" id="CP066701">
    <property type="protein sequence ID" value="QQX23705.1"/>
    <property type="molecule type" value="Genomic_DNA"/>
</dbReference>
<proteinExistence type="predicted"/>
<dbReference type="Pfam" id="PF05768">
    <property type="entry name" value="Glrx-like"/>
    <property type="match status" value="1"/>
</dbReference>
<protein>
    <submittedName>
        <fullName evidence="2">Glutaredoxin family protein</fullName>
    </submittedName>
</protein>
<evidence type="ECO:0000313" key="3">
    <source>
        <dbReference type="Proteomes" id="UP000075666"/>
    </source>
</evidence>
<dbReference type="EMBL" id="LQYN01000035">
    <property type="protein sequence ID" value="KYD08096.1"/>
    <property type="molecule type" value="Genomic_DNA"/>
</dbReference>